<feature type="region of interest" description="Disordered" evidence="9">
    <location>
        <begin position="38"/>
        <end position="67"/>
    </location>
</feature>
<dbReference type="PANTHER" id="PTHR13007">
    <property type="entry name" value="PRE-MRNA SPLICING FACTOR-RELATED"/>
    <property type="match status" value="1"/>
</dbReference>
<dbReference type="Pfam" id="PF02840">
    <property type="entry name" value="Prp18"/>
    <property type="match status" value="1"/>
</dbReference>
<name>A0A1S8WNE8_OPIVI</name>
<dbReference type="SMART" id="SM00500">
    <property type="entry name" value="SFM"/>
    <property type="match status" value="1"/>
</dbReference>
<dbReference type="InterPro" id="IPR036285">
    <property type="entry name" value="PRP4-like_sf"/>
</dbReference>
<keyword evidence="7" id="KW-0539">Nucleus</keyword>
<evidence type="ECO:0000259" key="10">
    <source>
        <dbReference type="SMART" id="SM00500"/>
    </source>
</evidence>
<dbReference type="EMBL" id="KV899729">
    <property type="protein sequence ID" value="OON15945.1"/>
    <property type="molecule type" value="Genomic_DNA"/>
</dbReference>
<dbReference type="InterPro" id="IPR004098">
    <property type="entry name" value="Prp18"/>
</dbReference>
<dbReference type="SUPFAM" id="SSF47938">
    <property type="entry name" value="Functional domain of the splicing factor Prp18"/>
    <property type="match status" value="1"/>
</dbReference>
<dbReference type="GO" id="GO:0005682">
    <property type="term" value="C:U5 snRNP"/>
    <property type="evidence" value="ECO:0007669"/>
    <property type="project" value="TreeGrafter"/>
</dbReference>
<evidence type="ECO:0000256" key="9">
    <source>
        <dbReference type="SAM" id="MobiDB-lite"/>
    </source>
</evidence>
<dbReference type="AlphaFoldDB" id="A0A1S8WNE8"/>
<dbReference type="SUPFAM" id="SSF158230">
    <property type="entry name" value="PRP4-like"/>
    <property type="match status" value="1"/>
</dbReference>
<dbReference type="InterPro" id="IPR014906">
    <property type="entry name" value="PRP4-like"/>
</dbReference>
<reference evidence="11 12" key="1">
    <citation type="submission" date="2015-03" db="EMBL/GenBank/DDBJ databases">
        <title>Draft genome of the nematode, Opisthorchis viverrini.</title>
        <authorList>
            <person name="Mitreva M."/>
        </authorList>
    </citation>
    <scope>NUCLEOTIDE SEQUENCE [LARGE SCALE GENOMIC DNA]</scope>
    <source>
        <strain evidence="11">Khon Kaen</strain>
    </source>
</reference>
<comment type="similarity">
    <text evidence="2">Belongs to the PRP18 family.</text>
</comment>
<evidence type="ECO:0000256" key="1">
    <source>
        <dbReference type="ARBA" id="ARBA00004123"/>
    </source>
</evidence>
<dbReference type="PANTHER" id="PTHR13007:SF19">
    <property type="entry name" value="PRE-MRNA-SPLICING FACTOR 18"/>
    <property type="match status" value="1"/>
</dbReference>
<feature type="domain" description="Pre-mRNA processing factor 4 (PRP4)-like" evidence="10">
    <location>
        <begin position="91"/>
        <end position="140"/>
    </location>
</feature>
<dbReference type="Pfam" id="PF08799">
    <property type="entry name" value="PRP4"/>
    <property type="match status" value="1"/>
</dbReference>
<evidence type="ECO:0000256" key="7">
    <source>
        <dbReference type="ARBA" id="ARBA00023242"/>
    </source>
</evidence>
<protein>
    <recommendedName>
        <fullName evidence="3">Pre-mRNA-splicing factor 18</fullName>
    </recommendedName>
    <alternativeName>
        <fullName evidence="8">PRP18 homolog</fullName>
    </alternativeName>
</protein>
<evidence type="ECO:0000313" key="11">
    <source>
        <dbReference type="EMBL" id="OON15945.1"/>
    </source>
</evidence>
<accession>A0A1S8WNE8</accession>
<evidence type="ECO:0000256" key="3">
    <source>
        <dbReference type="ARBA" id="ARBA00018242"/>
    </source>
</evidence>
<evidence type="ECO:0000256" key="4">
    <source>
        <dbReference type="ARBA" id="ARBA00022664"/>
    </source>
</evidence>
<evidence type="ECO:0000313" key="12">
    <source>
        <dbReference type="Proteomes" id="UP000243686"/>
    </source>
</evidence>
<dbReference type="GO" id="GO:0000350">
    <property type="term" value="P:generation of catalytic spliceosome for second transesterification step"/>
    <property type="evidence" value="ECO:0007669"/>
    <property type="project" value="TreeGrafter"/>
</dbReference>
<keyword evidence="4" id="KW-0507">mRNA processing</keyword>
<dbReference type="InterPro" id="IPR039979">
    <property type="entry name" value="PRPF18"/>
</dbReference>
<keyword evidence="5" id="KW-0747">Spliceosome</keyword>
<evidence type="ECO:0000256" key="5">
    <source>
        <dbReference type="ARBA" id="ARBA00022728"/>
    </source>
</evidence>
<keyword evidence="6" id="KW-0508">mRNA splicing</keyword>
<gene>
    <name evidence="11" type="ORF">X801_08246</name>
</gene>
<dbReference type="Gene3D" id="1.20.940.10">
    <property type="entry name" value="Functional domain of the splicing factor Prp18"/>
    <property type="match status" value="1"/>
</dbReference>
<dbReference type="GO" id="GO:0046540">
    <property type="term" value="C:U4/U6 x U5 tri-snRNP complex"/>
    <property type="evidence" value="ECO:0007669"/>
    <property type="project" value="TreeGrafter"/>
</dbReference>
<evidence type="ECO:0000256" key="8">
    <source>
        <dbReference type="ARBA" id="ARBA00031388"/>
    </source>
</evidence>
<evidence type="ECO:0000256" key="6">
    <source>
        <dbReference type="ARBA" id="ARBA00023187"/>
    </source>
</evidence>
<proteinExistence type="inferred from homology"/>
<dbReference type="Proteomes" id="UP000243686">
    <property type="component" value="Unassembled WGS sequence"/>
</dbReference>
<comment type="subcellular location">
    <subcellularLocation>
        <location evidence="1">Nucleus</location>
    </subcellularLocation>
</comment>
<keyword evidence="12" id="KW-1185">Reference proteome</keyword>
<organism evidence="11 12">
    <name type="scientific">Opisthorchis viverrini</name>
    <name type="common">Southeast Asian liver fluke</name>
    <dbReference type="NCBI Taxonomy" id="6198"/>
    <lineage>
        <taxon>Eukaryota</taxon>
        <taxon>Metazoa</taxon>
        <taxon>Spiralia</taxon>
        <taxon>Lophotrochozoa</taxon>
        <taxon>Platyhelminthes</taxon>
        <taxon>Trematoda</taxon>
        <taxon>Digenea</taxon>
        <taxon>Opisthorchiida</taxon>
        <taxon>Opisthorchiata</taxon>
        <taxon>Opisthorchiidae</taxon>
        <taxon>Opisthorchis</taxon>
    </lineage>
</organism>
<dbReference type="Gene3D" id="4.10.280.110">
    <property type="entry name" value="Pre-mRNA processing factor 4 domain"/>
    <property type="match status" value="1"/>
</dbReference>
<dbReference type="GO" id="GO:0071021">
    <property type="term" value="C:U2-type post-spliceosomal complex"/>
    <property type="evidence" value="ECO:0007669"/>
    <property type="project" value="TreeGrafter"/>
</dbReference>
<evidence type="ECO:0000256" key="2">
    <source>
        <dbReference type="ARBA" id="ARBA00008137"/>
    </source>
</evidence>
<sequence length="395" mass="45687">MELLKAEIAKKRNYLESSKLLDINQGETKYFKRSALREKEEEEYWTKSKRVKEQSEDQNESNVFDKNEEDDLLLKKFEERSREEREKGQLMPRKEVVRLLRERNQPIRLFGESDYDAFQRLKRLQLLEPESKGMRNDLIAALDKVDDAEDEEFYSSGRGRVADGAHPAEVSSLDVKTKDGGISEEEFDKMKMDLARYVVYREGTATDDATSTVVAISKLTPVTITTEMEPNFRDKVTTHVLSYLKFLLSKWGNILNSRSKEEKLSYLGKISSATYTQTVDYIKPLLRALQHRCCRDDILDSLVKIITLMMDRNYLKANDAYLELAIGNAPWPLGVTNHGIHSRTAQEKIHAKNVAHVLNDETQRKYIQAIKRLMTQCQKFYPSDPSKSVNYMGTC</sequence>